<accession>A0AAF0LTX0</accession>
<evidence type="ECO:0000313" key="2">
    <source>
        <dbReference type="Proteomes" id="UP001237988"/>
    </source>
</evidence>
<evidence type="ECO:0000313" key="1">
    <source>
        <dbReference type="EMBL" id="WIC39631.1"/>
    </source>
</evidence>
<name>A0AAF0LTX0_9CAUD</name>
<organism evidence="1 2">
    <name type="scientific">Phage Phass-1</name>
    <dbReference type="NCBI Taxonomy" id="3043662"/>
    <lineage>
        <taxon>Viruses</taxon>
        <taxon>Duplodnaviria</taxon>
        <taxon>Heunggongvirae</taxon>
        <taxon>Uroviricota</taxon>
        <taxon>Caudoviricetes</taxon>
        <taxon>Caudoviricetes code 15 clade</taxon>
    </lineage>
</organism>
<dbReference type="Proteomes" id="UP001237988">
    <property type="component" value="Segment"/>
</dbReference>
<dbReference type="EMBL" id="OQ749652">
    <property type="protein sequence ID" value="WIC39631.1"/>
    <property type="molecule type" value="Genomic_DNA"/>
</dbReference>
<sequence length="73" mass="8462">MSKVLMRRTEIWRVDTEKEAQEIIDEAAKEGDLTKKIIEVKQKKSKGQVVDENLKVTTQVDFAGQWPIEEDDD</sequence>
<protein>
    <submittedName>
        <fullName evidence="1">Uncharacterized protein</fullName>
    </submittedName>
</protein>
<reference evidence="1" key="1">
    <citation type="submission" date="2023-04" db="EMBL/GenBank/DDBJ databases">
        <title>Bacteriophage Phass-1 Discovered in the Human Gut Virome - the Founding Member of the Proposed New Family Phassviridae.</title>
        <authorList>
            <person name="Tikunov A.Y."/>
            <person name="Morozova V.V."/>
            <person name="Chechushkov A.V."/>
            <person name="Tikunova N.V."/>
        </authorList>
    </citation>
    <scope>NUCLEOTIDE SEQUENCE</scope>
</reference>
<proteinExistence type="predicted"/>